<feature type="domain" description="Glycosyl transferase family 1" evidence="1">
    <location>
        <begin position="249"/>
        <end position="405"/>
    </location>
</feature>
<keyword evidence="3" id="KW-0808">Transferase</keyword>
<keyword evidence="4" id="KW-1185">Reference proteome</keyword>
<sequence>MQLDRHRGKVRRLHAACRQECVMPKLLNINTYHYRRGGSDAVYLEHSALMAAQGWDNGFFAMQHPKNLPTPWSRYFIDELEFGNAYSTLDKLKMASKVIYSFEAQRKLRALLSDFPADVAHLHCIYHHHSPSILPVLKKAGVPVVMTAHDLKVACPAYKMLNRNGVCESCRTGSVLNVIKNRCIRDSLAASAIVAAESGLHRALGTYQKHVDKLVVPSRFFGDKIVEWGFPADKVVYIPNYVDASTQVPRYEAGDYFLYFGRLALEKGVDTLIRAAGAAGVVLKIAGTGPEEAALRALVAQLGADTGARIEFLGFQSGAALHTLIQQARVVVLPSQWYENAPMSVLESFGFGKPVIGAAIGGIPELVRDGVTGWTFEPGNVQALTALLSRTAAMPAEALAEAGRAGRAMVETEFTKDRYLAAMLELYAGLGVRS</sequence>
<keyword evidence="3" id="KW-0328">Glycosyltransferase</keyword>
<dbReference type="GO" id="GO:0016757">
    <property type="term" value="F:glycosyltransferase activity"/>
    <property type="evidence" value="ECO:0007669"/>
    <property type="project" value="UniProtKB-KW"/>
</dbReference>
<reference evidence="3 4" key="1">
    <citation type="submission" date="2024-09" db="EMBL/GenBank/DDBJ databases">
        <title>Novel species of the genus Pelomonas and Roseateles isolated from streams.</title>
        <authorList>
            <person name="Lu H."/>
        </authorList>
    </citation>
    <scope>NUCLEOTIDE SEQUENCE [LARGE SCALE GENOMIC DNA]</scope>
    <source>
        <strain evidence="3 4">DC23W</strain>
    </source>
</reference>
<evidence type="ECO:0000259" key="1">
    <source>
        <dbReference type="Pfam" id="PF00534"/>
    </source>
</evidence>
<dbReference type="InterPro" id="IPR050194">
    <property type="entry name" value="Glycosyltransferase_grp1"/>
</dbReference>
<gene>
    <name evidence="3" type="ORF">ACG02S_24390</name>
</gene>
<dbReference type="InterPro" id="IPR028098">
    <property type="entry name" value="Glyco_trans_4-like_N"/>
</dbReference>
<protein>
    <submittedName>
        <fullName evidence="3">Glycosyltransferase family 4 protein</fullName>
        <ecNumber evidence="3">2.4.-.-</ecNumber>
    </submittedName>
</protein>
<dbReference type="Pfam" id="PF13579">
    <property type="entry name" value="Glyco_trans_4_4"/>
    <property type="match status" value="1"/>
</dbReference>
<dbReference type="SUPFAM" id="SSF53756">
    <property type="entry name" value="UDP-Glycosyltransferase/glycogen phosphorylase"/>
    <property type="match status" value="1"/>
</dbReference>
<dbReference type="PANTHER" id="PTHR45947:SF13">
    <property type="entry name" value="TRANSFERASE"/>
    <property type="match status" value="1"/>
</dbReference>
<evidence type="ECO:0000313" key="3">
    <source>
        <dbReference type="EMBL" id="MFG6417039.1"/>
    </source>
</evidence>
<feature type="domain" description="Glycosyltransferase subfamily 4-like N-terminal" evidence="2">
    <location>
        <begin position="100"/>
        <end position="240"/>
    </location>
</feature>
<dbReference type="Pfam" id="PF00534">
    <property type="entry name" value="Glycos_transf_1"/>
    <property type="match status" value="1"/>
</dbReference>
<organism evidence="3 4">
    <name type="scientific">Pelomonas dachongensis</name>
    <dbReference type="NCBI Taxonomy" id="3299029"/>
    <lineage>
        <taxon>Bacteria</taxon>
        <taxon>Pseudomonadati</taxon>
        <taxon>Pseudomonadota</taxon>
        <taxon>Betaproteobacteria</taxon>
        <taxon>Burkholderiales</taxon>
        <taxon>Sphaerotilaceae</taxon>
        <taxon>Roseateles</taxon>
    </lineage>
</organism>
<dbReference type="EC" id="2.4.-.-" evidence="3"/>
<name>A0ABW7EW26_9BURK</name>
<dbReference type="RefSeq" id="WP_394473098.1">
    <property type="nucleotide sequence ID" value="NZ_JBIGHY010000015.1"/>
</dbReference>
<dbReference type="Proteomes" id="UP001606300">
    <property type="component" value="Unassembled WGS sequence"/>
</dbReference>
<accession>A0ABW7EW26</accession>
<proteinExistence type="predicted"/>
<dbReference type="Gene3D" id="3.40.50.2000">
    <property type="entry name" value="Glycogen Phosphorylase B"/>
    <property type="match status" value="2"/>
</dbReference>
<dbReference type="PANTHER" id="PTHR45947">
    <property type="entry name" value="SULFOQUINOVOSYL TRANSFERASE SQD2"/>
    <property type="match status" value="1"/>
</dbReference>
<dbReference type="InterPro" id="IPR001296">
    <property type="entry name" value="Glyco_trans_1"/>
</dbReference>
<evidence type="ECO:0000259" key="2">
    <source>
        <dbReference type="Pfam" id="PF13579"/>
    </source>
</evidence>
<dbReference type="CDD" id="cd03801">
    <property type="entry name" value="GT4_PimA-like"/>
    <property type="match status" value="1"/>
</dbReference>
<evidence type="ECO:0000313" key="4">
    <source>
        <dbReference type="Proteomes" id="UP001606300"/>
    </source>
</evidence>
<dbReference type="EMBL" id="JBIGHY010000015">
    <property type="protein sequence ID" value="MFG6417039.1"/>
    <property type="molecule type" value="Genomic_DNA"/>
</dbReference>
<comment type="caution">
    <text evidence="3">The sequence shown here is derived from an EMBL/GenBank/DDBJ whole genome shotgun (WGS) entry which is preliminary data.</text>
</comment>